<reference evidence="7" key="1">
    <citation type="submission" date="2021-05" db="EMBL/GenBank/DDBJ databases">
        <authorList>
            <person name="Pietrasiak N."/>
            <person name="Ward R."/>
            <person name="Stajich J.E."/>
            <person name="Kurbessoian T."/>
        </authorList>
    </citation>
    <scope>NUCLEOTIDE SEQUENCE</scope>
    <source>
        <strain evidence="7">CPER-KK1</strain>
    </source>
</reference>
<evidence type="ECO:0000313" key="8">
    <source>
        <dbReference type="Proteomes" id="UP000753908"/>
    </source>
</evidence>
<feature type="domain" description="Glycoside hydrolase family 65 C-terminal" evidence="5">
    <location>
        <begin position="715"/>
        <end position="776"/>
    </location>
</feature>
<dbReference type="Pfam" id="PF03632">
    <property type="entry name" value="Glyco_hydro_65m"/>
    <property type="match status" value="1"/>
</dbReference>
<gene>
    <name evidence="7" type="ORF">KME25_08510</name>
</gene>
<dbReference type="InterPro" id="IPR005194">
    <property type="entry name" value="Glyco_hydro_65_C"/>
</dbReference>
<evidence type="ECO:0000259" key="6">
    <source>
        <dbReference type="Pfam" id="PF03636"/>
    </source>
</evidence>
<dbReference type="PIRSF" id="PIRSF036289">
    <property type="entry name" value="Glycosyl_hydrolase_malt_phosph"/>
    <property type="match status" value="1"/>
</dbReference>
<dbReference type="Pfam" id="PF03636">
    <property type="entry name" value="Glyco_hydro_65N"/>
    <property type="match status" value="1"/>
</dbReference>
<dbReference type="InterPro" id="IPR008928">
    <property type="entry name" value="6-hairpin_glycosidase_sf"/>
</dbReference>
<name>A0A951U941_9CYAN</name>
<dbReference type="Gene3D" id="2.60.420.10">
    <property type="entry name" value="Maltose phosphorylase, domain 3"/>
    <property type="match status" value="1"/>
</dbReference>
<dbReference type="InterPro" id="IPR011013">
    <property type="entry name" value="Gal_mutarotase_sf_dom"/>
</dbReference>
<dbReference type="GO" id="GO:0016757">
    <property type="term" value="F:glycosyltransferase activity"/>
    <property type="evidence" value="ECO:0007669"/>
    <property type="project" value="UniProtKB-ARBA"/>
</dbReference>
<evidence type="ECO:0000256" key="3">
    <source>
        <dbReference type="PIRSR" id="PIRSR036289-51"/>
    </source>
</evidence>
<evidence type="ECO:0000256" key="2">
    <source>
        <dbReference type="PIRSR" id="PIRSR036289-50"/>
    </source>
</evidence>
<dbReference type="Proteomes" id="UP000753908">
    <property type="component" value="Unassembled WGS sequence"/>
</dbReference>
<dbReference type="InterPro" id="IPR012341">
    <property type="entry name" value="6hp_glycosidase-like_sf"/>
</dbReference>
<dbReference type="InterPro" id="IPR017045">
    <property type="entry name" value="Malt_Pase/Glycosyl_Hdrlase"/>
</dbReference>
<dbReference type="SUPFAM" id="SSF74650">
    <property type="entry name" value="Galactose mutarotase-like"/>
    <property type="match status" value="1"/>
</dbReference>
<feature type="binding site" evidence="3">
    <location>
        <begin position="377"/>
        <end position="378"/>
    </location>
    <ligand>
        <name>substrate</name>
    </ligand>
</feature>
<accession>A0A951U941</accession>
<dbReference type="InterPro" id="IPR037018">
    <property type="entry name" value="GH65_N"/>
</dbReference>
<dbReference type="GO" id="GO:0004553">
    <property type="term" value="F:hydrolase activity, hydrolyzing O-glycosyl compounds"/>
    <property type="evidence" value="ECO:0007669"/>
    <property type="project" value="TreeGrafter"/>
</dbReference>
<evidence type="ECO:0000259" key="5">
    <source>
        <dbReference type="Pfam" id="PF03633"/>
    </source>
</evidence>
<feature type="binding site" evidence="3">
    <location>
        <begin position="618"/>
        <end position="619"/>
    </location>
    <ligand>
        <name>substrate</name>
    </ligand>
</feature>
<dbReference type="PANTHER" id="PTHR11051">
    <property type="entry name" value="GLYCOSYL HYDROLASE-RELATED"/>
    <property type="match status" value="1"/>
</dbReference>
<evidence type="ECO:0000256" key="1">
    <source>
        <dbReference type="ARBA" id="ARBA00006768"/>
    </source>
</evidence>
<dbReference type="InterPro" id="IPR005195">
    <property type="entry name" value="Glyco_hydro_65_M"/>
</dbReference>
<sequence>MQYHKPLIPPKYIYPPDPWRWVEKQFNPKLLVQMETLFSTANGYLGMRGVFEEGTPVGQNGTFINGFYESWPIVYAEEAYGFARTGQTIVNATDSKIIRLYVDDEPFDLPMANLLKFERALDMQNGTLDREVLWQTPSGKQVSIRSRRLVSFEHRHLAAICYEVTILNAKAPIVISSEMHYDASARASEGDPRLAKGLKERVLLPQQHWVKDRRIVLSHITRNSRMTLACGVDHEFETKSPYFYDSQCSEDDGKVVFSVDAQPGVPIRLVKYMTYHTSDHFPAQELCDRAGRTLDRALVHGFDDLLASQRQYLDDFWYRSDLKIDGDPHDPSDTTELMQQVLRFNLFHVLQASARSEGGGVPAKGLTSHAYEGNYFWDMEIYLQPFLTYTAPRIAKNLLLFRYSILDKARQRAREVNQDGALFPWRTINGEEASAYYAAGTAQYHINADIIYALKKYINATGDEDFLLNEGAEMLVETARMWYSLGFFSNRVAGQFCIHGVTGPDEYNAVVNNNTYTNLMARENLWYAANTVEMLRDRHPDWFIILVDKTKLKLSEVENWRKAADNMYLPFDERSKIHIQHDSFLDEKVWDFENTPADKYPLLLHFHPLVIYRHQVIKQADIVLAMFLLGNEFSPEQKRRNFDYYDPLTTGDSSLSVSIQSIVAAEIGYLEKAMEYAKYAVLMDLGDVAGNVKHGCHIAAMGGTWMVAVYGFAGMRDYNGHLSFHPKLPETVKRLRFPLTIQGQRLEVDIQEETATYLLRQGTQLAIAHQGKNLQLLEGMPVTVELKPVLEAKDER</sequence>
<dbReference type="PANTHER" id="PTHR11051:SF13">
    <property type="entry name" value="GLYCOSYL TRANSFERASE"/>
    <property type="match status" value="1"/>
</dbReference>
<dbReference type="EMBL" id="JAHHIF010000009">
    <property type="protein sequence ID" value="MBW4544470.1"/>
    <property type="molecule type" value="Genomic_DNA"/>
</dbReference>
<reference evidence="7" key="2">
    <citation type="journal article" date="2022" name="Microbiol. Resour. Announc.">
        <title>Metagenome Sequencing to Explore Phylogenomics of Terrestrial Cyanobacteria.</title>
        <authorList>
            <person name="Ward R.D."/>
            <person name="Stajich J.E."/>
            <person name="Johansen J.R."/>
            <person name="Huntemann M."/>
            <person name="Clum A."/>
            <person name="Foster B."/>
            <person name="Foster B."/>
            <person name="Roux S."/>
            <person name="Palaniappan K."/>
            <person name="Varghese N."/>
            <person name="Mukherjee S."/>
            <person name="Reddy T.B.K."/>
            <person name="Daum C."/>
            <person name="Copeland A."/>
            <person name="Chen I.A."/>
            <person name="Ivanova N.N."/>
            <person name="Kyrpides N.C."/>
            <person name="Shapiro N."/>
            <person name="Eloe-Fadrosh E.A."/>
            <person name="Pietrasiak N."/>
        </authorList>
    </citation>
    <scope>NUCLEOTIDE SEQUENCE</scope>
    <source>
        <strain evidence="7">CPER-KK1</strain>
    </source>
</reference>
<evidence type="ECO:0008006" key="9">
    <source>
        <dbReference type="Google" id="ProtNLM"/>
    </source>
</evidence>
<dbReference type="Gene3D" id="1.50.10.10">
    <property type="match status" value="1"/>
</dbReference>
<dbReference type="AlphaFoldDB" id="A0A951U941"/>
<dbReference type="InterPro" id="IPR005196">
    <property type="entry name" value="Glyco_hydro_65_N"/>
</dbReference>
<dbReference type="Gene3D" id="2.70.98.40">
    <property type="entry name" value="Glycoside hydrolase, family 65, N-terminal domain"/>
    <property type="match status" value="1"/>
</dbReference>
<dbReference type="SUPFAM" id="SSF48208">
    <property type="entry name" value="Six-hairpin glycosidases"/>
    <property type="match status" value="1"/>
</dbReference>
<organism evidence="7 8">
    <name type="scientific">Symplocastrum torsivum CPER-KK1</name>
    <dbReference type="NCBI Taxonomy" id="450513"/>
    <lineage>
        <taxon>Bacteria</taxon>
        <taxon>Bacillati</taxon>
        <taxon>Cyanobacteriota</taxon>
        <taxon>Cyanophyceae</taxon>
        <taxon>Oscillatoriophycideae</taxon>
        <taxon>Oscillatoriales</taxon>
        <taxon>Microcoleaceae</taxon>
        <taxon>Symplocastrum</taxon>
    </lineage>
</organism>
<comment type="caution">
    <text evidence="7">The sequence shown here is derived from an EMBL/GenBank/DDBJ whole genome shotgun (WGS) entry which is preliminary data.</text>
</comment>
<dbReference type="Pfam" id="PF03633">
    <property type="entry name" value="Glyco_hydro_65C"/>
    <property type="match status" value="1"/>
</dbReference>
<feature type="domain" description="Glycoside hydrolase family 65 N-terminal" evidence="6">
    <location>
        <begin position="23"/>
        <end position="279"/>
    </location>
</feature>
<dbReference type="GO" id="GO:0005975">
    <property type="term" value="P:carbohydrate metabolic process"/>
    <property type="evidence" value="ECO:0007669"/>
    <property type="project" value="InterPro"/>
</dbReference>
<comment type="similarity">
    <text evidence="1">Belongs to the glycosyl hydrolase 65 family.</text>
</comment>
<proteinExistence type="inferred from homology"/>
<evidence type="ECO:0000313" key="7">
    <source>
        <dbReference type="EMBL" id="MBW4544470.1"/>
    </source>
</evidence>
<feature type="active site" description="Proton donor" evidence="2">
    <location>
        <position position="506"/>
    </location>
</feature>
<dbReference type="GO" id="GO:0030246">
    <property type="term" value="F:carbohydrate binding"/>
    <property type="evidence" value="ECO:0007669"/>
    <property type="project" value="InterPro"/>
</dbReference>
<evidence type="ECO:0000259" key="4">
    <source>
        <dbReference type="Pfam" id="PF03632"/>
    </source>
</evidence>
<protein>
    <recommendedName>
        <fullName evidence="9">Kojibiose phosphorylase</fullName>
    </recommendedName>
</protein>
<feature type="domain" description="Glycoside hydrolase family 65 central catalytic" evidence="4">
    <location>
        <begin position="343"/>
        <end position="706"/>
    </location>
</feature>